<dbReference type="InterPro" id="IPR000504">
    <property type="entry name" value="RRM_dom"/>
</dbReference>
<evidence type="ECO:0000259" key="2">
    <source>
        <dbReference type="PROSITE" id="PS50102"/>
    </source>
</evidence>
<dbReference type="GO" id="GO:0003723">
    <property type="term" value="F:RNA binding"/>
    <property type="evidence" value="ECO:0007669"/>
    <property type="project" value="UniProtKB-UniRule"/>
</dbReference>
<gene>
    <name evidence="3" type="ORF">Ae201684_007322</name>
</gene>
<dbReference type="VEuPathDB" id="FungiDB:AeMF1_017835"/>
<keyword evidence="4" id="KW-1185">Reference proteome</keyword>
<dbReference type="EMBL" id="VJMJ01000089">
    <property type="protein sequence ID" value="KAF0736301.1"/>
    <property type="molecule type" value="Genomic_DNA"/>
</dbReference>
<dbReference type="CDD" id="cd00590">
    <property type="entry name" value="RRM_SF"/>
    <property type="match status" value="2"/>
</dbReference>
<evidence type="ECO:0000313" key="4">
    <source>
        <dbReference type="Proteomes" id="UP000481153"/>
    </source>
</evidence>
<evidence type="ECO:0000313" key="3">
    <source>
        <dbReference type="EMBL" id="KAF0736301.1"/>
    </source>
</evidence>
<dbReference type="InterPro" id="IPR012677">
    <property type="entry name" value="Nucleotide-bd_a/b_plait_sf"/>
</dbReference>
<evidence type="ECO:0000256" key="1">
    <source>
        <dbReference type="PROSITE-ProRule" id="PRU00176"/>
    </source>
</evidence>
<feature type="domain" description="RRM" evidence="2">
    <location>
        <begin position="371"/>
        <end position="454"/>
    </location>
</feature>
<dbReference type="AlphaFoldDB" id="A0A6G0X8C9"/>
<sequence>MQLNIDGAFRRRVMGKPQALPRACSWKNAIKEDPHEVIDLVSDDEEEEKESHFDNNVHEDVVADRRNAEYSSVTTAMESLKRRRATASMVLHVKNLPVGMTPRNLWEILTEFSHEGVEHVSIPKQTDGLRQGYVFVKSRVAAEDVLAGMERIQGRHGDMRVEIMQRENLFSPLSSALVLMDLEAKPRLYFDHYMQILGTIFMDFDKFLAIDVVRNRSRHPSMGIAEDLSFSMPRRLYFNSSSTLLEYDPWRDLDDYQATSTLELVGLPFEVTKDDVVAALNWGRGCITSIWMPEKIVDGTTLNCGNVYVTYKNARIASQVKACYTSQGGVKVCGVQVCILFAASPTIPVLEEDIWTLDLPSTQDYRRDIVMSLKVTGVPCGISKTELKRMFSLRRGDIRSVDLVLPDATKTTMSSLCAIINYFSRDDALDSFRAADMFPIVLHGQRLHVEMADEI</sequence>
<accession>A0A6G0X8C9</accession>
<dbReference type="SMART" id="SM00360">
    <property type="entry name" value="RRM"/>
    <property type="match status" value="2"/>
</dbReference>
<dbReference type="InterPro" id="IPR035979">
    <property type="entry name" value="RBD_domain_sf"/>
</dbReference>
<name>A0A6G0X8C9_9STRA</name>
<reference evidence="3 4" key="1">
    <citation type="submission" date="2019-07" db="EMBL/GenBank/DDBJ databases">
        <title>Genomics analysis of Aphanomyces spp. identifies a new class of oomycete effector associated with host adaptation.</title>
        <authorList>
            <person name="Gaulin E."/>
        </authorList>
    </citation>
    <scope>NUCLEOTIDE SEQUENCE [LARGE SCALE GENOMIC DNA]</scope>
    <source>
        <strain evidence="3 4">ATCC 201684</strain>
    </source>
</reference>
<organism evidence="3 4">
    <name type="scientific">Aphanomyces euteiches</name>
    <dbReference type="NCBI Taxonomy" id="100861"/>
    <lineage>
        <taxon>Eukaryota</taxon>
        <taxon>Sar</taxon>
        <taxon>Stramenopiles</taxon>
        <taxon>Oomycota</taxon>
        <taxon>Saprolegniomycetes</taxon>
        <taxon>Saprolegniales</taxon>
        <taxon>Verrucalvaceae</taxon>
        <taxon>Aphanomyces</taxon>
    </lineage>
</organism>
<comment type="caution">
    <text evidence="3">The sequence shown here is derived from an EMBL/GenBank/DDBJ whole genome shotgun (WGS) entry which is preliminary data.</text>
</comment>
<dbReference type="Gene3D" id="3.30.70.330">
    <property type="match status" value="2"/>
</dbReference>
<keyword evidence="1" id="KW-0694">RNA-binding</keyword>
<proteinExistence type="predicted"/>
<dbReference type="Proteomes" id="UP000481153">
    <property type="component" value="Unassembled WGS sequence"/>
</dbReference>
<dbReference type="VEuPathDB" id="FungiDB:AeMF1_017836"/>
<dbReference type="SUPFAM" id="SSF54928">
    <property type="entry name" value="RNA-binding domain, RBD"/>
    <property type="match status" value="2"/>
</dbReference>
<dbReference type="PROSITE" id="PS50102">
    <property type="entry name" value="RRM"/>
    <property type="match status" value="1"/>
</dbReference>
<protein>
    <recommendedName>
        <fullName evidence="2">RRM domain-containing protein</fullName>
    </recommendedName>
</protein>